<comment type="caution">
    <text evidence="5">The sequence shown here is derived from an EMBL/GenBank/DDBJ whole genome shotgun (WGS) entry which is preliminary data.</text>
</comment>
<evidence type="ECO:0000256" key="2">
    <source>
        <dbReference type="SAM" id="MobiDB-lite"/>
    </source>
</evidence>
<accession>A0AAV9GIY6</accession>
<dbReference type="InterPro" id="IPR018466">
    <property type="entry name" value="Kre9/Knh1-like_N"/>
</dbReference>
<keyword evidence="6" id="KW-1185">Reference proteome</keyword>
<feature type="chain" id="PRO_5043832792" description="Yeast cell wall synthesis Kre9/Knh1-like N-terminal domain-containing protein" evidence="3">
    <location>
        <begin position="17"/>
        <end position="166"/>
    </location>
</feature>
<evidence type="ECO:0000313" key="6">
    <source>
        <dbReference type="Proteomes" id="UP001321760"/>
    </source>
</evidence>
<feature type="domain" description="Yeast cell wall synthesis Kre9/Knh1-like N-terminal" evidence="4">
    <location>
        <begin position="21"/>
        <end position="112"/>
    </location>
</feature>
<protein>
    <recommendedName>
        <fullName evidence="4">Yeast cell wall synthesis Kre9/Knh1-like N-terminal domain-containing protein</fullName>
    </recommendedName>
</protein>
<reference evidence="5" key="1">
    <citation type="journal article" date="2023" name="Mol. Phylogenet. Evol.">
        <title>Genome-scale phylogeny and comparative genomics of the fungal order Sordariales.</title>
        <authorList>
            <person name="Hensen N."/>
            <person name="Bonometti L."/>
            <person name="Westerberg I."/>
            <person name="Brannstrom I.O."/>
            <person name="Guillou S."/>
            <person name="Cros-Aarteil S."/>
            <person name="Calhoun S."/>
            <person name="Haridas S."/>
            <person name="Kuo A."/>
            <person name="Mondo S."/>
            <person name="Pangilinan J."/>
            <person name="Riley R."/>
            <person name="LaButti K."/>
            <person name="Andreopoulos B."/>
            <person name="Lipzen A."/>
            <person name="Chen C."/>
            <person name="Yan M."/>
            <person name="Daum C."/>
            <person name="Ng V."/>
            <person name="Clum A."/>
            <person name="Steindorff A."/>
            <person name="Ohm R.A."/>
            <person name="Martin F."/>
            <person name="Silar P."/>
            <person name="Natvig D.O."/>
            <person name="Lalanne C."/>
            <person name="Gautier V."/>
            <person name="Ament-Velasquez S.L."/>
            <person name="Kruys A."/>
            <person name="Hutchinson M.I."/>
            <person name="Powell A.J."/>
            <person name="Barry K."/>
            <person name="Miller A.N."/>
            <person name="Grigoriev I.V."/>
            <person name="Debuchy R."/>
            <person name="Gladieux P."/>
            <person name="Hiltunen Thoren M."/>
            <person name="Johannesson H."/>
        </authorList>
    </citation>
    <scope>NUCLEOTIDE SEQUENCE</scope>
    <source>
        <strain evidence="5">PSN243</strain>
    </source>
</reference>
<dbReference type="PANTHER" id="PTHR35185:SF1">
    <property type="entry name" value="UPF0619 GPI-ANCHORED MEMBRANE PROTEIN C1322.10"/>
    <property type="match status" value="1"/>
</dbReference>
<reference evidence="5" key="2">
    <citation type="submission" date="2023-05" db="EMBL/GenBank/DDBJ databases">
        <authorList>
            <consortium name="Lawrence Berkeley National Laboratory"/>
            <person name="Steindorff A."/>
            <person name="Hensen N."/>
            <person name="Bonometti L."/>
            <person name="Westerberg I."/>
            <person name="Brannstrom I.O."/>
            <person name="Guillou S."/>
            <person name="Cros-Aarteil S."/>
            <person name="Calhoun S."/>
            <person name="Haridas S."/>
            <person name="Kuo A."/>
            <person name="Mondo S."/>
            <person name="Pangilinan J."/>
            <person name="Riley R."/>
            <person name="Labutti K."/>
            <person name="Andreopoulos B."/>
            <person name="Lipzen A."/>
            <person name="Chen C."/>
            <person name="Yanf M."/>
            <person name="Daum C."/>
            <person name="Ng V."/>
            <person name="Clum A."/>
            <person name="Ohm R."/>
            <person name="Martin F."/>
            <person name="Silar P."/>
            <person name="Natvig D."/>
            <person name="Lalanne C."/>
            <person name="Gautier V."/>
            <person name="Ament-Velasquez S.L."/>
            <person name="Kruys A."/>
            <person name="Hutchinson M.I."/>
            <person name="Powell A.J."/>
            <person name="Barry K."/>
            <person name="Miller A.N."/>
            <person name="Grigoriev I.V."/>
            <person name="Debuchy R."/>
            <person name="Gladieux P."/>
            <person name="Thoren M.H."/>
            <person name="Johannesson H."/>
        </authorList>
    </citation>
    <scope>NUCLEOTIDE SEQUENCE</scope>
    <source>
        <strain evidence="5">PSN243</strain>
    </source>
</reference>
<name>A0AAV9GIY6_9PEZI</name>
<dbReference type="AlphaFoldDB" id="A0AAV9GIY6"/>
<keyword evidence="1 3" id="KW-0732">Signal</keyword>
<dbReference type="Proteomes" id="UP001321760">
    <property type="component" value="Unassembled WGS sequence"/>
</dbReference>
<dbReference type="InterPro" id="IPR052479">
    <property type="entry name" value="GPI-anchor_Adhesion_Reg"/>
</dbReference>
<proteinExistence type="predicted"/>
<dbReference type="PANTHER" id="PTHR35185">
    <property type="entry name" value="SERINE/THREONINE-RICH PROTEIN ADG2-RELATED"/>
    <property type="match status" value="1"/>
</dbReference>
<feature type="region of interest" description="Disordered" evidence="2">
    <location>
        <begin position="116"/>
        <end position="142"/>
    </location>
</feature>
<evidence type="ECO:0000313" key="5">
    <source>
        <dbReference type="EMBL" id="KAK4448435.1"/>
    </source>
</evidence>
<dbReference type="EMBL" id="MU865943">
    <property type="protein sequence ID" value="KAK4448435.1"/>
    <property type="molecule type" value="Genomic_DNA"/>
</dbReference>
<evidence type="ECO:0000256" key="1">
    <source>
        <dbReference type="ARBA" id="ARBA00022729"/>
    </source>
</evidence>
<sequence>MKAISVLTLLASAAYALQITEPESGDDWDLSQTNEIEWDSVSTDEPEFSLKLIDKRTSPETQITIAEKVKTSDGKYDLTNFVAPPGDRYTIKAFSLSKTNSGQLAESQTFNVTKSGVASTSTTAGAPSGTGTAAPGATTAPGSGAATLSGTIGVVGSVALAVAMLF</sequence>
<gene>
    <name evidence="5" type="ORF">QBC34DRAFT_407425</name>
</gene>
<evidence type="ECO:0000256" key="3">
    <source>
        <dbReference type="SAM" id="SignalP"/>
    </source>
</evidence>
<evidence type="ECO:0000259" key="4">
    <source>
        <dbReference type="Pfam" id="PF10342"/>
    </source>
</evidence>
<dbReference type="Pfam" id="PF10342">
    <property type="entry name" value="Kre9_KNH"/>
    <property type="match status" value="1"/>
</dbReference>
<organism evidence="5 6">
    <name type="scientific">Podospora aff. communis PSN243</name>
    <dbReference type="NCBI Taxonomy" id="3040156"/>
    <lineage>
        <taxon>Eukaryota</taxon>
        <taxon>Fungi</taxon>
        <taxon>Dikarya</taxon>
        <taxon>Ascomycota</taxon>
        <taxon>Pezizomycotina</taxon>
        <taxon>Sordariomycetes</taxon>
        <taxon>Sordariomycetidae</taxon>
        <taxon>Sordariales</taxon>
        <taxon>Podosporaceae</taxon>
        <taxon>Podospora</taxon>
    </lineage>
</organism>
<feature type="signal peptide" evidence="3">
    <location>
        <begin position="1"/>
        <end position="16"/>
    </location>
</feature>